<feature type="domain" description="RNA polymerase sigma-70 region 2" evidence="5">
    <location>
        <begin position="29"/>
        <end position="94"/>
    </location>
</feature>
<dbReference type="InterPro" id="IPR007627">
    <property type="entry name" value="RNA_pol_sigma70_r2"/>
</dbReference>
<dbReference type="Proteomes" id="UP000270673">
    <property type="component" value="Chromosome"/>
</dbReference>
<keyword evidence="3" id="KW-0731">Sigma factor</keyword>
<dbReference type="InterPro" id="IPR013325">
    <property type="entry name" value="RNA_pol_sigma_r2"/>
</dbReference>
<dbReference type="EMBL" id="CP032819">
    <property type="protein sequence ID" value="AZS28608.1"/>
    <property type="molecule type" value="Genomic_DNA"/>
</dbReference>
<dbReference type="PRINTS" id="PR00038">
    <property type="entry name" value="HTHLUXR"/>
</dbReference>
<evidence type="ECO:0000256" key="2">
    <source>
        <dbReference type="ARBA" id="ARBA00023015"/>
    </source>
</evidence>
<dbReference type="Pfam" id="PF04542">
    <property type="entry name" value="Sigma70_r2"/>
    <property type="match status" value="1"/>
</dbReference>
<dbReference type="InterPro" id="IPR000792">
    <property type="entry name" value="Tscrpt_reg_LuxR_C"/>
</dbReference>
<organism evidence="7 8">
    <name type="scientific">Butyricimonas faecalis</name>
    <dbReference type="NCBI Taxonomy" id="2093856"/>
    <lineage>
        <taxon>Bacteria</taxon>
        <taxon>Pseudomonadati</taxon>
        <taxon>Bacteroidota</taxon>
        <taxon>Bacteroidia</taxon>
        <taxon>Bacteroidales</taxon>
        <taxon>Odoribacteraceae</taxon>
        <taxon>Butyricimonas</taxon>
    </lineage>
</organism>
<dbReference type="Gene3D" id="1.10.10.10">
    <property type="entry name" value="Winged helix-like DNA-binding domain superfamily/Winged helix DNA-binding domain"/>
    <property type="match status" value="1"/>
</dbReference>
<dbReference type="InterPro" id="IPR014327">
    <property type="entry name" value="RNA_pol_sigma70_bacteroid"/>
</dbReference>
<dbReference type="RefSeq" id="WP_106624759.1">
    <property type="nucleotide sequence ID" value="NZ_CP032819.1"/>
</dbReference>
<protein>
    <submittedName>
        <fullName evidence="7">RNA polymerase sigma-70 factor</fullName>
    </submittedName>
</protein>
<dbReference type="InterPro" id="IPR036388">
    <property type="entry name" value="WH-like_DNA-bd_sf"/>
</dbReference>
<gene>
    <name evidence="7" type="ORF">D8S85_02930</name>
</gene>
<evidence type="ECO:0000259" key="6">
    <source>
        <dbReference type="Pfam" id="PF08281"/>
    </source>
</evidence>
<dbReference type="CDD" id="cd06171">
    <property type="entry name" value="Sigma70_r4"/>
    <property type="match status" value="1"/>
</dbReference>
<dbReference type="KEGG" id="buy:D8S85_02930"/>
<dbReference type="NCBIfam" id="TIGR02985">
    <property type="entry name" value="Sig70_bacteroi1"/>
    <property type="match status" value="1"/>
</dbReference>
<keyword evidence="8" id="KW-1185">Reference proteome</keyword>
<evidence type="ECO:0000313" key="8">
    <source>
        <dbReference type="Proteomes" id="UP000270673"/>
    </source>
</evidence>
<dbReference type="InterPro" id="IPR039425">
    <property type="entry name" value="RNA_pol_sigma-70-like"/>
</dbReference>
<dbReference type="NCBIfam" id="TIGR02937">
    <property type="entry name" value="sigma70-ECF"/>
    <property type="match status" value="1"/>
</dbReference>
<comment type="similarity">
    <text evidence="1">Belongs to the sigma-70 factor family. ECF subfamily.</text>
</comment>
<sequence length="208" mass="24632">MDTLLNDVLIDRRLFESVKAGNGNAFESLFHKYYVVLCNYAATYLDERVEVEDVVQEVFVYLWSQRESVVIQNSVKSYLYSAVKYKVLDVLKHRAVERSHSQLLTEFWEDLMRTTYSEEELFQLEQIRKVVDGLPAQCRIVFTMSCLDGKKYKEIAEELQISVNTVKSHVLKAYREIREHIVLTDKVSVLFFWFFRVYSVEYQSNIHL</sequence>
<accession>A0A3Q9IRW3</accession>
<dbReference type="AlphaFoldDB" id="A0A3Q9IRW3"/>
<dbReference type="Pfam" id="PF08281">
    <property type="entry name" value="Sigma70_r4_2"/>
    <property type="match status" value="1"/>
</dbReference>
<proteinExistence type="inferred from homology"/>
<name>A0A3Q9IRW3_9BACT</name>
<evidence type="ECO:0000313" key="7">
    <source>
        <dbReference type="EMBL" id="AZS28608.1"/>
    </source>
</evidence>
<dbReference type="InterPro" id="IPR014284">
    <property type="entry name" value="RNA_pol_sigma-70_dom"/>
</dbReference>
<reference evidence="7 8" key="1">
    <citation type="submission" date="2018-10" db="EMBL/GenBank/DDBJ databases">
        <title>Butyricimonas faecalis sp. nov., isolated from human faeces and emended description of the genus Butyricimonas.</title>
        <authorList>
            <person name="Le Roy T."/>
            <person name="Van der Smissen P."/>
            <person name="Paquot A."/>
            <person name="Delzenne N."/>
            <person name="Muccioli G."/>
            <person name="Collet J.-F."/>
            <person name="Cani P.D."/>
        </authorList>
    </citation>
    <scope>NUCLEOTIDE SEQUENCE [LARGE SCALE GENOMIC DNA]</scope>
    <source>
        <strain evidence="7 8">H184</strain>
    </source>
</reference>
<dbReference type="SUPFAM" id="SSF88659">
    <property type="entry name" value="Sigma3 and sigma4 domains of RNA polymerase sigma factors"/>
    <property type="match status" value="1"/>
</dbReference>
<dbReference type="PANTHER" id="PTHR43133:SF46">
    <property type="entry name" value="RNA POLYMERASE SIGMA-70 FACTOR ECF SUBFAMILY"/>
    <property type="match status" value="1"/>
</dbReference>
<dbReference type="GO" id="GO:0006352">
    <property type="term" value="P:DNA-templated transcription initiation"/>
    <property type="evidence" value="ECO:0007669"/>
    <property type="project" value="InterPro"/>
</dbReference>
<dbReference type="OrthoDB" id="1119198at2"/>
<keyword evidence="2" id="KW-0805">Transcription regulation</keyword>
<dbReference type="GO" id="GO:0003677">
    <property type="term" value="F:DNA binding"/>
    <property type="evidence" value="ECO:0007669"/>
    <property type="project" value="InterPro"/>
</dbReference>
<dbReference type="InterPro" id="IPR013324">
    <property type="entry name" value="RNA_pol_sigma_r3/r4-like"/>
</dbReference>
<evidence type="ECO:0000259" key="5">
    <source>
        <dbReference type="Pfam" id="PF04542"/>
    </source>
</evidence>
<keyword evidence="4" id="KW-0804">Transcription</keyword>
<dbReference type="SUPFAM" id="SSF88946">
    <property type="entry name" value="Sigma2 domain of RNA polymerase sigma factors"/>
    <property type="match status" value="1"/>
</dbReference>
<evidence type="ECO:0000256" key="3">
    <source>
        <dbReference type="ARBA" id="ARBA00023082"/>
    </source>
</evidence>
<evidence type="ECO:0000256" key="1">
    <source>
        <dbReference type="ARBA" id="ARBA00010641"/>
    </source>
</evidence>
<dbReference type="Gene3D" id="1.10.1740.10">
    <property type="match status" value="1"/>
</dbReference>
<dbReference type="PANTHER" id="PTHR43133">
    <property type="entry name" value="RNA POLYMERASE ECF-TYPE SIGMA FACTO"/>
    <property type="match status" value="1"/>
</dbReference>
<dbReference type="GO" id="GO:0016987">
    <property type="term" value="F:sigma factor activity"/>
    <property type="evidence" value="ECO:0007669"/>
    <property type="project" value="UniProtKB-KW"/>
</dbReference>
<feature type="domain" description="RNA polymerase sigma factor 70 region 4 type 2" evidence="6">
    <location>
        <begin position="125"/>
        <end position="176"/>
    </location>
</feature>
<dbReference type="InterPro" id="IPR013249">
    <property type="entry name" value="RNA_pol_sigma70_r4_t2"/>
</dbReference>
<evidence type="ECO:0000256" key="4">
    <source>
        <dbReference type="ARBA" id="ARBA00023163"/>
    </source>
</evidence>